<evidence type="ECO:0000313" key="3">
    <source>
        <dbReference type="Proteomes" id="UP001201980"/>
    </source>
</evidence>
<proteinExistence type="predicted"/>
<protein>
    <submittedName>
        <fullName evidence="2">Uncharacterized protein</fullName>
    </submittedName>
</protein>
<gene>
    <name evidence="2" type="ORF">MKZ38_001114</name>
</gene>
<keyword evidence="3" id="KW-1185">Reference proteome</keyword>
<feature type="compositionally biased region" description="Basic and acidic residues" evidence="1">
    <location>
        <begin position="652"/>
        <end position="673"/>
    </location>
</feature>
<accession>A0AAD5RQM2</accession>
<organism evidence="2 3">
    <name type="scientific">Zalerion maritima</name>
    <dbReference type="NCBI Taxonomy" id="339359"/>
    <lineage>
        <taxon>Eukaryota</taxon>
        <taxon>Fungi</taxon>
        <taxon>Dikarya</taxon>
        <taxon>Ascomycota</taxon>
        <taxon>Pezizomycotina</taxon>
        <taxon>Sordariomycetes</taxon>
        <taxon>Lulworthiomycetidae</taxon>
        <taxon>Lulworthiales</taxon>
        <taxon>Lulworthiaceae</taxon>
        <taxon>Zalerion</taxon>
    </lineage>
</organism>
<dbReference type="AlphaFoldDB" id="A0AAD5RQM2"/>
<feature type="compositionally biased region" description="Low complexity" evidence="1">
    <location>
        <begin position="551"/>
        <end position="574"/>
    </location>
</feature>
<evidence type="ECO:0000313" key="2">
    <source>
        <dbReference type="EMBL" id="KAJ2902021.1"/>
    </source>
</evidence>
<feature type="compositionally biased region" description="Polar residues" evidence="1">
    <location>
        <begin position="40"/>
        <end position="52"/>
    </location>
</feature>
<feature type="region of interest" description="Disordered" evidence="1">
    <location>
        <begin position="511"/>
        <end position="589"/>
    </location>
</feature>
<evidence type="ECO:0000256" key="1">
    <source>
        <dbReference type="SAM" id="MobiDB-lite"/>
    </source>
</evidence>
<name>A0AAD5RQM2_9PEZI</name>
<reference evidence="2" key="1">
    <citation type="submission" date="2022-07" db="EMBL/GenBank/DDBJ databases">
        <title>Draft genome sequence of Zalerion maritima ATCC 34329, a (micro)plastics degrading marine fungus.</title>
        <authorList>
            <person name="Paco A."/>
            <person name="Goncalves M.F.M."/>
            <person name="Rocha-Santos T.A.P."/>
            <person name="Alves A."/>
        </authorList>
    </citation>
    <scope>NUCLEOTIDE SEQUENCE</scope>
    <source>
        <strain evidence="2">ATCC 34329</strain>
    </source>
</reference>
<feature type="region of interest" description="Disordered" evidence="1">
    <location>
        <begin position="615"/>
        <end position="684"/>
    </location>
</feature>
<feature type="compositionally biased region" description="Acidic residues" evidence="1">
    <location>
        <begin position="64"/>
        <end position="84"/>
    </location>
</feature>
<comment type="caution">
    <text evidence="2">The sequence shown here is derived from an EMBL/GenBank/DDBJ whole genome shotgun (WGS) entry which is preliminary data.</text>
</comment>
<feature type="compositionally biased region" description="Basic and acidic residues" evidence="1">
    <location>
        <begin position="637"/>
        <end position="646"/>
    </location>
</feature>
<sequence length="770" mass="84243">MPSKEVEESVVPTVAEVKDDDDMSSLSPVSSRAADETLENLHTTEGKSSPSQVASVEPKVAEPEVAEPEVEAETTPEVPEDAEMVDAGADTGAAADDEAGEEDDKKPAQQPGLSHYPKRKRTSTYREVEEFDDADETTVQGEEPPVELEVPVEPPTKRHGANGIKGVIVGHWRDSNAPTKSQKHAVIAFIDIRDRLRTRIQPTNMKGEPIDLNLYPIPPGPGGSWTTFGGIVFENQLVGLEQFHIKEFVKIRSDAEPNETPEQKFVADKRAVKEAIRRVAANPPPDTPANAVPAIAYGDDIPYSVRELDDQKRKKRRLGSGAAALVQQHNVAPGASVRTPPSERAIQPAPVVQSPADIQMAPAPAADPTLPTDTLNNLPGVRPTKILVGTWSHSSEPKKEDRHAVYGILGINDMFRVKVVRETQSGNFVDGNFPQGAGALWITYDQVELDEHLASLERAEVKEYVRYRQYQIDHQGETDKDKDENILIAVQQAKMRWAHYDRKTEALNEEDQDHHLNGGGPAFNYGGSQQFPSTPETRNGLRSSFRETRQSISASGGPPTGPTAGAAQAIAPAPTMEPRPETTPPIKLDGRTKAGRLAKAQFAAVQAARRDAENAAAVAHMGGRPIEPRPATRSRRSSADALERTHSLAQREVARAEANSKRDERHEANREMRITPGAGGPGGPAPIMVAAARGLAMDPNMERLDKVWQRQEATRINKYQAEDAIFHAGVKYQRRDTGPFKNQLASHGSILNIDGEDYVEYRVLLKPTFF</sequence>
<dbReference type="EMBL" id="JAKWBI020000127">
    <property type="protein sequence ID" value="KAJ2902021.1"/>
    <property type="molecule type" value="Genomic_DNA"/>
</dbReference>
<feature type="region of interest" description="Disordered" evidence="1">
    <location>
        <begin position="1"/>
        <end position="162"/>
    </location>
</feature>
<dbReference type="Proteomes" id="UP001201980">
    <property type="component" value="Unassembled WGS sequence"/>
</dbReference>
<feature type="compositionally biased region" description="Polar residues" evidence="1">
    <location>
        <begin position="526"/>
        <end position="542"/>
    </location>
</feature>